<dbReference type="GO" id="GO:0000287">
    <property type="term" value="F:magnesium ion binding"/>
    <property type="evidence" value="ECO:0007669"/>
    <property type="project" value="InterPro"/>
</dbReference>
<dbReference type="InterPro" id="IPR020810">
    <property type="entry name" value="Enolase_C"/>
</dbReference>
<dbReference type="SMART" id="SM01192">
    <property type="entry name" value="Enolase_C"/>
    <property type="match status" value="1"/>
</dbReference>
<protein>
    <recommendedName>
        <fullName evidence="3">phosphopyruvate hydratase</fullName>
        <ecNumber evidence="3">4.2.1.11</ecNumber>
    </recommendedName>
</protein>
<evidence type="ECO:0000256" key="3">
    <source>
        <dbReference type="ARBA" id="ARBA00012058"/>
    </source>
</evidence>
<keyword evidence="5" id="KW-0456">Lyase</keyword>
<dbReference type="GO" id="GO:0006096">
    <property type="term" value="P:glycolytic process"/>
    <property type="evidence" value="ECO:0007669"/>
    <property type="project" value="UniProtKB-KW"/>
</dbReference>
<evidence type="ECO:0000313" key="8">
    <source>
        <dbReference type="Proteomes" id="UP000594638"/>
    </source>
</evidence>
<dbReference type="InterPro" id="IPR000941">
    <property type="entry name" value="Enolase"/>
</dbReference>
<organism evidence="7 8">
    <name type="scientific">Olea europaea subsp. europaea</name>
    <dbReference type="NCBI Taxonomy" id="158383"/>
    <lineage>
        <taxon>Eukaryota</taxon>
        <taxon>Viridiplantae</taxon>
        <taxon>Streptophyta</taxon>
        <taxon>Embryophyta</taxon>
        <taxon>Tracheophyta</taxon>
        <taxon>Spermatophyta</taxon>
        <taxon>Magnoliopsida</taxon>
        <taxon>eudicotyledons</taxon>
        <taxon>Gunneridae</taxon>
        <taxon>Pentapetalae</taxon>
        <taxon>asterids</taxon>
        <taxon>lamiids</taxon>
        <taxon>Lamiales</taxon>
        <taxon>Oleaceae</taxon>
        <taxon>Oleeae</taxon>
        <taxon>Olea</taxon>
    </lineage>
</organism>
<dbReference type="Pfam" id="PF00113">
    <property type="entry name" value="Enolase_C"/>
    <property type="match status" value="1"/>
</dbReference>
<dbReference type="Proteomes" id="UP000594638">
    <property type="component" value="Unassembled WGS sequence"/>
</dbReference>
<feature type="domain" description="Enolase C-terminal TIM barrel" evidence="6">
    <location>
        <begin position="1"/>
        <end position="109"/>
    </location>
</feature>
<dbReference type="GO" id="GO:0000015">
    <property type="term" value="C:phosphopyruvate hydratase complex"/>
    <property type="evidence" value="ECO:0007669"/>
    <property type="project" value="InterPro"/>
</dbReference>
<comment type="pathway">
    <text evidence="1">Carbohydrate degradation; glycolysis; pyruvate from D-glyceraldehyde 3-phosphate: step 4/5.</text>
</comment>
<proteinExistence type="inferred from homology"/>
<sequence length="110" mass="12225">MTIDRDEHVMVVPISHLIEILRKAIIKKKCSLNATNVGDEGGFAPNIQENKVLQLIRTTIAKAGYTATVPSHVVIGINVAASEFYRSDKTYDLKLSRQWMQATVVINVNC</sequence>
<dbReference type="PANTHER" id="PTHR11902">
    <property type="entry name" value="ENOLASE"/>
    <property type="match status" value="1"/>
</dbReference>
<dbReference type="AlphaFoldDB" id="A0A8S0SUX5"/>
<keyword evidence="4" id="KW-0324">Glycolysis</keyword>
<evidence type="ECO:0000256" key="2">
    <source>
        <dbReference type="ARBA" id="ARBA00009604"/>
    </source>
</evidence>
<dbReference type="EC" id="4.2.1.11" evidence="3"/>
<comment type="caution">
    <text evidence="7">The sequence shown here is derived from an EMBL/GenBank/DDBJ whole genome shotgun (WGS) entry which is preliminary data.</text>
</comment>
<name>A0A8S0SUX5_OLEEU</name>
<evidence type="ECO:0000256" key="5">
    <source>
        <dbReference type="ARBA" id="ARBA00023239"/>
    </source>
</evidence>
<accession>A0A8S0SUX5</accession>
<dbReference type="InterPro" id="IPR036849">
    <property type="entry name" value="Enolase-like_C_sf"/>
</dbReference>
<dbReference type="Gene3D" id="3.20.20.120">
    <property type="entry name" value="Enolase-like C-terminal domain"/>
    <property type="match status" value="1"/>
</dbReference>
<evidence type="ECO:0000313" key="7">
    <source>
        <dbReference type="EMBL" id="CAA2996948.1"/>
    </source>
</evidence>
<dbReference type="EMBL" id="CACTIH010005538">
    <property type="protein sequence ID" value="CAA2996948.1"/>
    <property type="molecule type" value="Genomic_DNA"/>
</dbReference>
<dbReference type="GO" id="GO:0004634">
    <property type="term" value="F:phosphopyruvate hydratase activity"/>
    <property type="evidence" value="ECO:0007669"/>
    <property type="project" value="UniProtKB-EC"/>
</dbReference>
<evidence type="ECO:0000259" key="6">
    <source>
        <dbReference type="SMART" id="SM01192"/>
    </source>
</evidence>
<evidence type="ECO:0000256" key="4">
    <source>
        <dbReference type="ARBA" id="ARBA00023152"/>
    </source>
</evidence>
<gene>
    <name evidence="7" type="ORF">OLEA9_A025859</name>
</gene>
<reference evidence="7 8" key="1">
    <citation type="submission" date="2019-12" db="EMBL/GenBank/DDBJ databases">
        <authorList>
            <person name="Alioto T."/>
            <person name="Alioto T."/>
            <person name="Gomez Garrido J."/>
        </authorList>
    </citation>
    <scope>NUCLEOTIDE SEQUENCE [LARGE SCALE GENOMIC DNA]</scope>
</reference>
<dbReference type="OrthoDB" id="420559at2759"/>
<comment type="similarity">
    <text evidence="2">Belongs to the enolase family.</text>
</comment>
<dbReference type="Gramene" id="OE9A025859T1">
    <property type="protein sequence ID" value="OE9A025859C1"/>
    <property type="gene ID" value="OE9A025859"/>
</dbReference>
<dbReference type="PANTHER" id="PTHR11902:SF1">
    <property type="entry name" value="ENOLASE"/>
    <property type="match status" value="1"/>
</dbReference>
<keyword evidence="8" id="KW-1185">Reference proteome</keyword>
<dbReference type="SUPFAM" id="SSF51604">
    <property type="entry name" value="Enolase C-terminal domain-like"/>
    <property type="match status" value="1"/>
</dbReference>
<evidence type="ECO:0000256" key="1">
    <source>
        <dbReference type="ARBA" id="ARBA00005031"/>
    </source>
</evidence>